<evidence type="ECO:0000313" key="3">
    <source>
        <dbReference type="Proteomes" id="UP001652660"/>
    </source>
</evidence>
<gene>
    <name evidence="4" type="primary">LOC140038833</name>
</gene>
<sequence length="477" mass="54946">MATSKMSWSDVVKFCACPEPEPETTKPPSTVALPNIPDEIITSHILPRLPIGSLLRFKCACKLWNSVISDPEFSFLNPRSMAVFMSLFDGDSKTHLLYRFLDSDGSIKRVPWMRTKQGYRYENFQLIAGSCDGLLLILLGTDFLLWNPSTRNYCTVLEVKFMYPGVFGCSYNYILCGFCYDSAMDDYKVVLGVGCLYHNHFDSQAAAGEQYVIVAGLKDKLWKEIRFPYRTYETINGVLFNGFLHWRVVDNVEGCYYLRLHLSHKIVAFDPKTDEVQEIPMPRSKNRQEISILGLGILDSCFCMTCWDKETCLSGNFEVFAMKEYGNEESWVPLFDIWNLDTSLNPCPRTLAPLLRMRNGEVLMSMDTGVVFRYNPKTNKFTHFEAKGGGVNNLFWHGCVAIVESFASPKGYGWNEEQHRDVLEQRRIEGHLGPKLEDEDSRDFDSEDHLLDDNLAMDLTQFENFMNYHFEYSFFFI</sequence>
<dbReference type="SUPFAM" id="SSF50965">
    <property type="entry name" value="Galactose oxidase, central domain"/>
    <property type="match status" value="1"/>
</dbReference>
<dbReference type="SUPFAM" id="SSF81383">
    <property type="entry name" value="F-box domain"/>
    <property type="match status" value="1"/>
</dbReference>
<organism evidence="3 4">
    <name type="scientific">Coffea arabica</name>
    <name type="common">Arabian coffee</name>
    <dbReference type="NCBI Taxonomy" id="13443"/>
    <lineage>
        <taxon>Eukaryota</taxon>
        <taxon>Viridiplantae</taxon>
        <taxon>Streptophyta</taxon>
        <taxon>Embryophyta</taxon>
        <taxon>Tracheophyta</taxon>
        <taxon>Spermatophyta</taxon>
        <taxon>Magnoliopsida</taxon>
        <taxon>eudicotyledons</taxon>
        <taxon>Gunneridae</taxon>
        <taxon>Pentapetalae</taxon>
        <taxon>asterids</taxon>
        <taxon>lamiids</taxon>
        <taxon>Gentianales</taxon>
        <taxon>Rubiaceae</taxon>
        <taxon>Ixoroideae</taxon>
        <taxon>Gardenieae complex</taxon>
        <taxon>Bertiereae - Coffeeae clade</taxon>
        <taxon>Coffeeae</taxon>
        <taxon>Coffea</taxon>
    </lineage>
</organism>
<name>A0ABM4X8P5_COFAR</name>
<keyword evidence="3" id="KW-1185">Reference proteome</keyword>
<dbReference type="InterPro" id="IPR036047">
    <property type="entry name" value="F-box-like_dom_sf"/>
</dbReference>
<dbReference type="CDD" id="cd22157">
    <property type="entry name" value="F-box_AtFBW1-like"/>
    <property type="match status" value="1"/>
</dbReference>
<proteinExistence type="predicted"/>
<dbReference type="InterPro" id="IPR050796">
    <property type="entry name" value="SCF_F-box_component"/>
</dbReference>
<dbReference type="GeneID" id="140038833"/>
<dbReference type="PANTHER" id="PTHR31672:SF13">
    <property type="entry name" value="F-BOX PROTEIN CPR30-LIKE"/>
    <property type="match status" value="1"/>
</dbReference>
<dbReference type="InterPro" id="IPR017451">
    <property type="entry name" value="F-box-assoc_interact_dom"/>
</dbReference>
<dbReference type="Gene3D" id="1.20.1280.50">
    <property type="match status" value="1"/>
</dbReference>
<evidence type="ECO:0000259" key="2">
    <source>
        <dbReference type="Pfam" id="PF08268"/>
    </source>
</evidence>
<reference evidence="4" key="1">
    <citation type="submission" date="2025-08" db="UniProtKB">
        <authorList>
            <consortium name="RefSeq"/>
        </authorList>
    </citation>
    <scope>IDENTIFICATION</scope>
    <source>
        <tissue evidence="4">Leaves</tissue>
    </source>
</reference>
<dbReference type="InterPro" id="IPR011043">
    <property type="entry name" value="Gal_Oxase/kelch_b-propeller"/>
</dbReference>
<evidence type="ECO:0000259" key="1">
    <source>
        <dbReference type="Pfam" id="PF00646"/>
    </source>
</evidence>
<dbReference type="InterPro" id="IPR001810">
    <property type="entry name" value="F-box_dom"/>
</dbReference>
<dbReference type="RefSeq" id="XP_071940385.1">
    <property type="nucleotide sequence ID" value="XM_072084284.1"/>
</dbReference>
<evidence type="ECO:0000313" key="4">
    <source>
        <dbReference type="RefSeq" id="XP_071940385.1"/>
    </source>
</evidence>
<accession>A0ABM4X8P5</accession>
<protein>
    <submittedName>
        <fullName evidence="4">F-box/kelch-repeat protein At3g23880-like</fullName>
    </submittedName>
</protein>
<feature type="domain" description="F-box" evidence="1">
    <location>
        <begin position="34"/>
        <end position="74"/>
    </location>
</feature>
<dbReference type="Pfam" id="PF08268">
    <property type="entry name" value="FBA_3"/>
    <property type="match status" value="1"/>
</dbReference>
<dbReference type="Pfam" id="PF00646">
    <property type="entry name" value="F-box"/>
    <property type="match status" value="1"/>
</dbReference>
<dbReference type="NCBIfam" id="TIGR01640">
    <property type="entry name" value="F_box_assoc_1"/>
    <property type="match status" value="1"/>
</dbReference>
<dbReference type="InterPro" id="IPR013187">
    <property type="entry name" value="F-box-assoc_dom_typ3"/>
</dbReference>
<feature type="domain" description="F-box associated beta-propeller type 3" evidence="2">
    <location>
        <begin position="124"/>
        <end position="390"/>
    </location>
</feature>
<dbReference type="PANTHER" id="PTHR31672">
    <property type="entry name" value="BNACNNG10540D PROTEIN"/>
    <property type="match status" value="1"/>
</dbReference>
<dbReference type="Proteomes" id="UP001652660">
    <property type="component" value="Chromosome 3e"/>
</dbReference>